<evidence type="ECO:0000313" key="1">
    <source>
        <dbReference type="EMBL" id="EAT88987.1"/>
    </source>
</evidence>
<dbReference type="VEuPathDB" id="FungiDB:JI435_037820"/>
<dbReference type="EMBL" id="CH445329">
    <property type="protein sequence ID" value="EAT88987.1"/>
    <property type="molecule type" value="Genomic_DNA"/>
</dbReference>
<organism evidence="1 2">
    <name type="scientific">Phaeosphaeria nodorum (strain SN15 / ATCC MYA-4574 / FGSC 10173)</name>
    <name type="common">Glume blotch fungus</name>
    <name type="synonym">Parastagonospora nodorum</name>
    <dbReference type="NCBI Taxonomy" id="321614"/>
    <lineage>
        <taxon>Eukaryota</taxon>
        <taxon>Fungi</taxon>
        <taxon>Dikarya</taxon>
        <taxon>Ascomycota</taxon>
        <taxon>Pezizomycotina</taxon>
        <taxon>Dothideomycetes</taxon>
        <taxon>Pleosporomycetidae</taxon>
        <taxon>Pleosporales</taxon>
        <taxon>Pleosporineae</taxon>
        <taxon>Phaeosphaeriaceae</taxon>
        <taxon>Parastagonospora</taxon>
    </lineage>
</organism>
<dbReference type="GeneID" id="5971191"/>
<proteinExistence type="predicted"/>
<gene>
    <name evidence="1" type="ORF">SNOG_03782</name>
</gene>
<reference evidence="2" key="1">
    <citation type="journal article" date="2007" name="Plant Cell">
        <title>Dothideomycete-plant interactions illuminated by genome sequencing and EST analysis of the wheat pathogen Stagonospora nodorum.</title>
        <authorList>
            <person name="Hane J.K."/>
            <person name="Lowe R.G."/>
            <person name="Solomon P.S."/>
            <person name="Tan K.C."/>
            <person name="Schoch C.L."/>
            <person name="Spatafora J.W."/>
            <person name="Crous P.W."/>
            <person name="Kodira C."/>
            <person name="Birren B.W."/>
            <person name="Galagan J.E."/>
            <person name="Torriani S.F."/>
            <person name="McDonald B.A."/>
            <person name="Oliver R.P."/>
        </authorList>
    </citation>
    <scope>NUCLEOTIDE SEQUENCE [LARGE SCALE GENOMIC DNA]</scope>
    <source>
        <strain evidence="2">SN15 / ATCC MYA-4574 / FGSC 10173</strain>
    </source>
</reference>
<name>Q0UWT2_PHANO</name>
<dbReference type="InParanoid" id="Q0UWT2"/>
<evidence type="ECO:0000313" key="2">
    <source>
        <dbReference type="Proteomes" id="UP000001055"/>
    </source>
</evidence>
<dbReference type="AlphaFoldDB" id="Q0UWT2"/>
<protein>
    <submittedName>
        <fullName evidence="1">Uncharacterized protein</fullName>
    </submittedName>
</protein>
<dbReference type="KEGG" id="pno:SNOG_03782"/>
<dbReference type="RefSeq" id="XP_001794328.1">
    <property type="nucleotide sequence ID" value="XM_001794276.1"/>
</dbReference>
<accession>Q0UWT2</accession>
<dbReference type="Proteomes" id="UP000001055">
    <property type="component" value="Unassembled WGS sequence"/>
</dbReference>
<sequence>MVPLHEHDSRIPMKASSNRAEIPAAEPSCLFGMRRGSDYLFEGQGEHLKMFQDPARWRWVILYQTTVMPTSTYANAEAAESRRSAQQTQEHEVQRIMVDRVRLTLTWQASEKRGRRVKISGHSVAKLCVGGITSHDPARLEIFLEI</sequence>